<protein>
    <submittedName>
        <fullName evidence="1">Uncharacterized protein</fullName>
    </submittedName>
</protein>
<gene>
    <name evidence="1" type="ordered locus">NT01EI_2176</name>
</gene>
<reference evidence="1 2" key="2">
    <citation type="journal article" date="2012" name="J. Bacteriol.">
        <title>Genome Sequence of Edwardsiella ictaluri 93-146, a Strain Associated with a Natural Channel Catfish Outbreak of Enteric Septicemia of Catfish.</title>
        <authorList>
            <person name="Williams M.L."/>
            <person name="Gillaspy A.F."/>
            <person name="Dyer D.W."/>
            <person name="Thune R.L."/>
            <person name="Waldbieser G.C."/>
            <person name="Schuster S.C."/>
            <person name="Gipson J."/>
            <person name="Zaitshik J."/>
            <person name="Landry C."/>
            <person name="Banes M.M."/>
            <person name="Lawrence M.L."/>
        </authorList>
    </citation>
    <scope>NUCLEOTIDE SEQUENCE [LARGE SCALE GENOMIC DNA]</scope>
    <source>
        <strain evidence="1 2">93-146</strain>
    </source>
</reference>
<evidence type="ECO:0000313" key="1">
    <source>
        <dbReference type="EMBL" id="ACR69351.1"/>
    </source>
</evidence>
<accession>C5BFS4</accession>
<evidence type="ECO:0000313" key="2">
    <source>
        <dbReference type="Proteomes" id="UP000001485"/>
    </source>
</evidence>
<dbReference type="HOGENOM" id="CLU_3343059_0_0_6"/>
<reference evidence="2" key="1">
    <citation type="submission" date="2009-03" db="EMBL/GenBank/DDBJ databases">
        <title>Complete genome sequence of Edwardsiella ictaluri 93-146.</title>
        <authorList>
            <person name="Williams M.L."/>
            <person name="Gillaspy A.F."/>
            <person name="Dyer D.W."/>
            <person name="Thune R.L."/>
            <person name="Waldbieser G.C."/>
            <person name="Schuster S.C."/>
            <person name="Gipson J."/>
            <person name="Zaitshik J."/>
            <person name="Landry C."/>
            <person name="Lawrence M.L."/>
        </authorList>
    </citation>
    <scope>NUCLEOTIDE SEQUENCE [LARGE SCALE GENOMIC DNA]</scope>
    <source>
        <strain evidence="2">93-146</strain>
    </source>
</reference>
<dbReference type="AlphaFoldDB" id="C5BFS4"/>
<name>C5BFS4_EDWI9</name>
<organism evidence="1 2">
    <name type="scientific">Edwardsiella ictaluri (strain 93-146)</name>
    <dbReference type="NCBI Taxonomy" id="634503"/>
    <lineage>
        <taxon>Bacteria</taxon>
        <taxon>Pseudomonadati</taxon>
        <taxon>Pseudomonadota</taxon>
        <taxon>Gammaproteobacteria</taxon>
        <taxon>Enterobacterales</taxon>
        <taxon>Hafniaceae</taxon>
        <taxon>Edwardsiella</taxon>
    </lineage>
</organism>
<proteinExistence type="predicted"/>
<dbReference type="KEGG" id="eic:NT01EI_2176"/>
<dbReference type="EMBL" id="CP001600">
    <property type="protein sequence ID" value="ACR69351.1"/>
    <property type="molecule type" value="Genomic_DNA"/>
</dbReference>
<dbReference type="Proteomes" id="UP000001485">
    <property type="component" value="Chromosome"/>
</dbReference>
<sequence length="37" mass="4084">MALIIISILNHNHGYQLPPKTCRILWLPRAGNSDGGI</sequence>